<dbReference type="EMBL" id="LR796996">
    <property type="protein sequence ID" value="CAB4180625.1"/>
    <property type="molecule type" value="Genomic_DNA"/>
</dbReference>
<reference evidence="4" key="1">
    <citation type="submission" date="2020-05" db="EMBL/GenBank/DDBJ databases">
        <authorList>
            <person name="Chiriac C."/>
            <person name="Salcher M."/>
            <person name="Ghai R."/>
            <person name="Kavagutti S V."/>
        </authorList>
    </citation>
    <scope>NUCLEOTIDE SEQUENCE</scope>
</reference>
<evidence type="ECO:0000313" key="3">
    <source>
        <dbReference type="EMBL" id="CAB4189882.1"/>
    </source>
</evidence>
<name>A0A6J5T5D6_9CAUD</name>
<sequence>MMTSTGFQMAVAMTLDRMIESERQAVREAIRGGSRPTELCRYREGGPLVLRCEVPASWRKLEVFRNARDLNCTIPADKEAATIAWFNTLKGGVR</sequence>
<dbReference type="EMBL" id="LR797505">
    <property type="protein sequence ID" value="CAB4221777.1"/>
    <property type="molecule type" value="Genomic_DNA"/>
</dbReference>
<evidence type="ECO:0000313" key="4">
    <source>
        <dbReference type="EMBL" id="CAB4221777.1"/>
    </source>
</evidence>
<organism evidence="4">
    <name type="scientific">uncultured Caudovirales phage</name>
    <dbReference type="NCBI Taxonomy" id="2100421"/>
    <lineage>
        <taxon>Viruses</taxon>
        <taxon>Duplodnaviria</taxon>
        <taxon>Heunggongvirae</taxon>
        <taxon>Uroviricota</taxon>
        <taxon>Caudoviricetes</taxon>
        <taxon>Peduoviridae</taxon>
        <taxon>Maltschvirus</taxon>
        <taxon>Maltschvirus maltsch</taxon>
    </lineage>
</organism>
<accession>A0A6J5T5D6</accession>
<dbReference type="EMBL" id="LR797152">
    <property type="protein sequence ID" value="CAB4189882.1"/>
    <property type="molecule type" value="Genomic_DNA"/>
</dbReference>
<dbReference type="EMBL" id="LR796439">
    <property type="protein sequence ID" value="CAB4144033.1"/>
    <property type="molecule type" value="Genomic_DNA"/>
</dbReference>
<evidence type="ECO:0000313" key="2">
    <source>
        <dbReference type="EMBL" id="CAB4180625.1"/>
    </source>
</evidence>
<gene>
    <name evidence="2" type="ORF">UFOVP1045_64</name>
    <name evidence="3" type="ORF">UFOVP1194_18</name>
    <name evidence="4" type="ORF">UFOVP1641_14</name>
    <name evidence="1" type="ORF">UFOVP466_17</name>
</gene>
<protein>
    <submittedName>
        <fullName evidence="4">Uncharacterized protein</fullName>
    </submittedName>
</protein>
<evidence type="ECO:0000313" key="1">
    <source>
        <dbReference type="EMBL" id="CAB4144033.1"/>
    </source>
</evidence>
<proteinExistence type="predicted"/>